<sequence>MPESYFRVQVPAAAQVLSILRYLGTQAGPVSATAVSRDLSLPRSTTYHLLAALVADGFAVHLPEERKYALGATAHELGTGYARQAPLQRIGRFPLRKLVTQACLTAHLAVLQGTDVIYVIEERAPKQLPLVTDAGIRLPAHRTASGRAMLAQMTDAQLRALYPDSETLRSGRIGGAALTGLLAQVRERGYAWEENEVTEGFSSIAVPVLDRSGRAVASVTLTAPNRLSADSAGPAALQGIPAFAADQLTGVSRCAAEISRRLGAQTSQPPAPLQPF</sequence>
<dbReference type="PANTHER" id="PTHR30136:SF24">
    <property type="entry name" value="HTH-TYPE TRANSCRIPTIONAL REPRESSOR ALLR"/>
    <property type="match status" value="1"/>
</dbReference>
<proteinExistence type="predicted"/>
<accession>A0A975XLQ8</accession>
<dbReference type="InterPro" id="IPR029016">
    <property type="entry name" value="GAF-like_dom_sf"/>
</dbReference>
<keyword evidence="2" id="KW-0238">DNA-binding</keyword>
<dbReference type="SUPFAM" id="SSF46785">
    <property type="entry name" value="Winged helix' DNA-binding domain"/>
    <property type="match status" value="1"/>
</dbReference>
<reference evidence="6" key="1">
    <citation type="submission" date="2021-06" db="EMBL/GenBank/DDBJ databases">
        <title>Novel species in genus Arthrobacter.</title>
        <authorList>
            <person name="Zhang G."/>
        </authorList>
    </citation>
    <scope>NUCLEOTIDE SEQUENCE</scope>
    <source>
        <strain evidence="6">Zg-ZUI122</strain>
    </source>
</reference>
<dbReference type="SMART" id="SM00346">
    <property type="entry name" value="HTH_ICLR"/>
    <property type="match status" value="1"/>
</dbReference>
<evidence type="ECO:0000313" key="7">
    <source>
        <dbReference type="Proteomes" id="UP000680588"/>
    </source>
</evidence>
<evidence type="ECO:0000256" key="1">
    <source>
        <dbReference type="ARBA" id="ARBA00023015"/>
    </source>
</evidence>
<dbReference type="Proteomes" id="UP000680588">
    <property type="component" value="Chromosome"/>
</dbReference>
<evidence type="ECO:0000256" key="3">
    <source>
        <dbReference type="ARBA" id="ARBA00023163"/>
    </source>
</evidence>
<dbReference type="Gene3D" id="1.10.10.10">
    <property type="entry name" value="Winged helix-like DNA-binding domain superfamily/Winged helix DNA-binding domain"/>
    <property type="match status" value="1"/>
</dbReference>
<dbReference type="EMBL" id="CP076456">
    <property type="protein sequence ID" value="QWQ37236.1"/>
    <property type="molecule type" value="Genomic_DNA"/>
</dbReference>
<name>A0A975XLQ8_9MICC</name>
<dbReference type="Gene3D" id="3.30.450.40">
    <property type="match status" value="1"/>
</dbReference>
<dbReference type="InterPro" id="IPR005471">
    <property type="entry name" value="Tscrpt_reg_IclR_N"/>
</dbReference>
<dbReference type="Pfam" id="PF01614">
    <property type="entry name" value="IclR_C"/>
    <property type="match status" value="1"/>
</dbReference>
<dbReference type="InterPro" id="IPR050707">
    <property type="entry name" value="HTH_MetabolicPath_Reg"/>
</dbReference>
<dbReference type="PROSITE" id="PS51078">
    <property type="entry name" value="ICLR_ED"/>
    <property type="match status" value="1"/>
</dbReference>
<feature type="domain" description="IclR-ED" evidence="5">
    <location>
        <begin position="73"/>
        <end position="264"/>
    </location>
</feature>
<dbReference type="PANTHER" id="PTHR30136">
    <property type="entry name" value="HELIX-TURN-HELIX TRANSCRIPTIONAL REGULATOR, ICLR FAMILY"/>
    <property type="match status" value="1"/>
</dbReference>
<dbReference type="GO" id="GO:0003677">
    <property type="term" value="F:DNA binding"/>
    <property type="evidence" value="ECO:0007669"/>
    <property type="project" value="UniProtKB-KW"/>
</dbReference>
<protein>
    <submittedName>
        <fullName evidence="6">IclR family transcriptional regulator</fullName>
    </submittedName>
</protein>
<evidence type="ECO:0000259" key="4">
    <source>
        <dbReference type="PROSITE" id="PS51077"/>
    </source>
</evidence>
<evidence type="ECO:0000256" key="2">
    <source>
        <dbReference type="ARBA" id="ARBA00023125"/>
    </source>
</evidence>
<dbReference type="AlphaFoldDB" id="A0A975XLQ8"/>
<organism evidence="6 7">
    <name type="scientific">Arthrobacter sunyaminii</name>
    <dbReference type="NCBI Taxonomy" id="2816859"/>
    <lineage>
        <taxon>Bacteria</taxon>
        <taxon>Bacillati</taxon>
        <taxon>Actinomycetota</taxon>
        <taxon>Actinomycetes</taxon>
        <taxon>Micrococcales</taxon>
        <taxon>Micrococcaceae</taxon>
        <taxon>Arthrobacter</taxon>
    </lineage>
</organism>
<dbReference type="InterPro" id="IPR014757">
    <property type="entry name" value="Tscrpt_reg_IclR_C"/>
</dbReference>
<gene>
    <name evidence="6" type="ORF">KG104_05610</name>
</gene>
<dbReference type="KEGG" id="asun:KG104_05610"/>
<keyword evidence="3" id="KW-0804">Transcription</keyword>
<dbReference type="InterPro" id="IPR036390">
    <property type="entry name" value="WH_DNA-bd_sf"/>
</dbReference>
<dbReference type="PROSITE" id="PS51077">
    <property type="entry name" value="HTH_ICLR"/>
    <property type="match status" value="1"/>
</dbReference>
<evidence type="ECO:0000313" key="6">
    <source>
        <dbReference type="EMBL" id="QWQ37236.1"/>
    </source>
</evidence>
<dbReference type="GO" id="GO:0045892">
    <property type="term" value="P:negative regulation of DNA-templated transcription"/>
    <property type="evidence" value="ECO:0007669"/>
    <property type="project" value="TreeGrafter"/>
</dbReference>
<dbReference type="InterPro" id="IPR036388">
    <property type="entry name" value="WH-like_DNA-bd_sf"/>
</dbReference>
<keyword evidence="7" id="KW-1185">Reference proteome</keyword>
<feature type="domain" description="HTH iclR-type" evidence="4">
    <location>
        <begin position="10"/>
        <end position="72"/>
    </location>
</feature>
<dbReference type="GO" id="GO:0003700">
    <property type="term" value="F:DNA-binding transcription factor activity"/>
    <property type="evidence" value="ECO:0007669"/>
    <property type="project" value="TreeGrafter"/>
</dbReference>
<evidence type="ECO:0000259" key="5">
    <source>
        <dbReference type="PROSITE" id="PS51078"/>
    </source>
</evidence>
<keyword evidence="1" id="KW-0805">Transcription regulation</keyword>
<dbReference type="RefSeq" id="WP_104161781.1">
    <property type="nucleotide sequence ID" value="NZ_CP076456.1"/>
</dbReference>
<dbReference type="Pfam" id="PF09339">
    <property type="entry name" value="HTH_IclR"/>
    <property type="match status" value="1"/>
</dbReference>
<dbReference type="SUPFAM" id="SSF55781">
    <property type="entry name" value="GAF domain-like"/>
    <property type="match status" value="1"/>
</dbReference>